<dbReference type="Proteomes" id="UP000813463">
    <property type="component" value="Chromosome 1"/>
</dbReference>
<dbReference type="GeneID" id="130465980"/>
<organism evidence="1 2">
    <name type="scientific">Spinacia oleracea</name>
    <name type="common">Spinach</name>
    <dbReference type="NCBI Taxonomy" id="3562"/>
    <lineage>
        <taxon>Eukaryota</taxon>
        <taxon>Viridiplantae</taxon>
        <taxon>Streptophyta</taxon>
        <taxon>Embryophyta</taxon>
        <taxon>Tracheophyta</taxon>
        <taxon>Spermatophyta</taxon>
        <taxon>Magnoliopsida</taxon>
        <taxon>eudicotyledons</taxon>
        <taxon>Gunneridae</taxon>
        <taxon>Pentapetalae</taxon>
        <taxon>Caryophyllales</taxon>
        <taxon>Chenopodiaceae</taxon>
        <taxon>Chenopodioideae</taxon>
        <taxon>Anserineae</taxon>
        <taxon>Spinacia</taxon>
    </lineage>
</organism>
<protein>
    <submittedName>
        <fullName evidence="2">Uncharacterized protein isoform X2</fullName>
    </submittedName>
</protein>
<evidence type="ECO:0000313" key="2">
    <source>
        <dbReference type="RefSeq" id="XP_056690723.1"/>
    </source>
</evidence>
<reference evidence="1" key="1">
    <citation type="journal article" date="2021" name="Nat. Commun.">
        <title>Genomic analyses provide insights into spinach domestication and the genetic basis of agronomic traits.</title>
        <authorList>
            <person name="Cai X."/>
            <person name="Sun X."/>
            <person name="Xu C."/>
            <person name="Sun H."/>
            <person name="Wang X."/>
            <person name="Ge C."/>
            <person name="Zhang Z."/>
            <person name="Wang Q."/>
            <person name="Fei Z."/>
            <person name="Jiao C."/>
            <person name="Wang Q."/>
        </authorList>
    </citation>
    <scope>NUCLEOTIDE SEQUENCE [LARGE SCALE GENOMIC DNA]</scope>
    <source>
        <strain evidence="1">cv. Varoflay</strain>
    </source>
</reference>
<gene>
    <name evidence="2" type="primary">LOC130465980</name>
</gene>
<proteinExistence type="predicted"/>
<sequence>MSTRCRPFLRVTILSNSGYTVGIGYIACCLAADEGLAQLSGMRSWLRGSWSKQFLLIPAFRDWKPYKIGTITRLTC</sequence>
<dbReference type="RefSeq" id="XP_056690723.1">
    <property type="nucleotide sequence ID" value="XM_056834745.1"/>
</dbReference>
<name>A0ABM3R537_SPIOL</name>
<reference evidence="2" key="2">
    <citation type="submission" date="2025-08" db="UniProtKB">
        <authorList>
            <consortium name="RefSeq"/>
        </authorList>
    </citation>
    <scope>IDENTIFICATION</scope>
    <source>
        <tissue evidence="2">Leaf</tissue>
    </source>
</reference>
<evidence type="ECO:0000313" key="1">
    <source>
        <dbReference type="Proteomes" id="UP000813463"/>
    </source>
</evidence>
<keyword evidence="1" id="KW-1185">Reference proteome</keyword>
<accession>A0ABM3R537</accession>